<dbReference type="EMBL" id="DS853425">
    <property type="protein sequence ID" value="EEC13629.1"/>
    <property type="molecule type" value="Genomic_DNA"/>
</dbReference>
<dbReference type="InParanoid" id="B7Q457"/>
<keyword evidence="3" id="KW-1185">Reference proteome</keyword>
<organism>
    <name type="scientific">Ixodes scapularis</name>
    <name type="common">Black-legged tick</name>
    <name type="synonym">Deer tick</name>
    <dbReference type="NCBI Taxonomy" id="6945"/>
    <lineage>
        <taxon>Eukaryota</taxon>
        <taxon>Metazoa</taxon>
        <taxon>Ecdysozoa</taxon>
        <taxon>Arthropoda</taxon>
        <taxon>Chelicerata</taxon>
        <taxon>Arachnida</taxon>
        <taxon>Acari</taxon>
        <taxon>Parasitiformes</taxon>
        <taxon>Ixodida</taxon>
        <taxon>Ixodoidea</taxon>
        <taxon>Ixodidae</taxon>
        <taxon>Ixodinae</taxon>
        <taxon>Ixodes</taxon>
    </lineage>
</organism>
<evidence type="ECO:0000313" key="3">
    <source>
        <dbReference type="Proteomes" id="UP000001555"/>
    </source>
</evidence>
<gene>
    <name evidence="1" type="ORF">IscW_ISCW010537</name>
</gene>
<evidence type="ECO:0000313" key="2">
    <source>
        <dbReference type="EnsemblMetazoa" id="ISCW010537-PA"/>
    </source>
</evidence>
<dbReference type="VEuPathDB" id="VectorBase:ISCW010537"/>
<dbReference type="PaxDb" id="6945-B7Q457"/>
<dbReference type="VEuPathDB" id="VectorBase:ISCP_015137"/>
<accession>B7Q457</accession>
<proteinExistence type="predicted"/>
<reference evidence="1 3" key="1">
    <citation type="submission" date="2008-03" db="EMBL/GenBank/DDBJ databases">
        <title>Annotation of Ixodes scapularis.</title>
        <authorList>
            <consortium name="Ixodes scapularis Genome Project Consortium"/>
            <person name="Caler E."/>
            <person name="Hannick L.I."/>
            <person name="Bidwell S."/>
            <person name="Joardar V."/>
            <person name="Thiagarajan M."/>
            <person name="Amedeo P."/>
            <person name="Galinsky K.J."/>
            <person name="Schobel S."/>
            <person name="Inman J."/>
            <person name="Hostetler J."/>
            <person name="Miller J."/>
            <person name="Hammond M."/>
            <person name="Megy K."/>
            <person name="Lawson D."/>
            <person name="Kodira C."/>
            <person name="Sutton G."/>
            <person name="Meyer J."/>
            <person name="Hill C.A."/>
            <person name="Birren B."/>
            <person name="Nene V."/>
            <person name="Collins F."/>
            <person name="Alarcon-Chaidez F."/>
            <person name="Wikel S."/>
            <person name="Strausberg R."/>
        </authorList>
    </citation>
    <scope>NUCLEOTIDE SEQUENCE [LARGE SCALE GENOMIC DNA]</scope>
    <source>
        <strain evidence="3">Wikel</strain>
        <strain evidence="1">Wikel colony</strain>
    </source>
</reference>
<evidence type="ECO:0000313" key="1">
    <source>
        <dbReference type="EMBL" id="EEC13629.1"/>
    </source>
</evidence>
<name>B7Q457_IXOSC</name>
<dbReference type="VEuPathDB" id="VectorBase:ISCI010537"/>
<reference evidence="2" key="2">
    <citation type="submission" date="2020-05" db="UniProtKB">
        <authorList>
            <consortium name="EnsemblMetazoa"/>
        </authorList>
    </citation>
    <scope>IDENTIFICATION</scope>
    <source>
        <strain evidence="2">wikel</strain>
    </source>
</reference>
<dbReference type="AlphaFoldDB" id="B7Q457"/>
<dbReference type="EnsemblMetazoa" id="ISCW010537-RA">
    <property type="protein sequence ID" value="ISCW010537-PA"/>
    <property type="gene ID" value="ISCW010537"/>
</dbReference>
<protein>
    <submittedName>
        <fullName evidence="1 2">Uncharacterized protein</fullName>
    </submittedName>
</protein>
<dbReference type="HOGENOM" id="CLU_2415726_0_0_1"/>
<dbReference type="Proteomes" id="UP000001555">
    <property type="component" value="Unassembled WGS sequence"/>
</dbReference>
<dbReference type="OrthoDB" id="6497342at2759"/>
<sequence>MRCVGYFESFCRSLNIAPDYTLESVKNVFLLQFPELKITERVLTQVLDAELGEFLDWDEETTLIAGSKIKASQLAPVVPTPPPAPVANAAEV</sequence>
<dbReference type="EMBL" id="ABJB010570727">
    <property type="status" value="NOT_ANNOTATED_CDS"/>
    <property type="molecule type" value="Genomic_DNA"/>
</dbReference>